<feature type="region of interest" description="Disordered" evidence="2">
    <location>
        <begin position="142"/>
        <end position="166"/>
    </location>
</feature>
<name>A0A514BRT9_9GAMM</name>
<dbReference type="Pfam" id="PF00226">
    <property type="entry name" value="DnaJ"/>
    <property type="match status" value="1"/>
</dbReference>
<evidence type="ECO:0000256" key="2">
    <source>
        <dbReference type="SAM" id="MobiDB-lite"/>
    </source>
</evidence>
<keyword evidence="3" id="KW-0472">Membrane</keyword>
<dbReference type="Proteomes" id="UP000317199">
    <property type="component" value="Chromosome"/>
</dbReference>
<evidence type="ECO:0000313" key="6">
    <source>
        <dbReference type="Proteomes" id="UP000317199"/>
    </source>
</evidence>
<gene>
    <name evidence="5" type="ORF">FKV23_06255</name>
</gene>
<dbReference type="OrthoDB" id="6028181at2"/>
<dbReference type="InterPro" id="IPR036869">
    <property type="entry name" value="J_dom_sf"/>
</dbReference>
<keyword evidence="6" id="KW-1185">Reference proteome</keyword>
<dbReference type="SUPFAM" id="SSF46565">
    <property type="entry name" value="Chaperone J-domain"/>
    <property type="match status" value="1"/>
</dbReference>
<dbReference type="KEGG" id="lyj:FKV23_06255"/>
<sequence>MESDFARLYAWLDLRPECTLEEFKRAYRRRVAQLHPDRCEHPHRLSANDMPLSELTSLYSTATRFHRQHGRLPGASSRTRVPMHFEQAPSQLRDGPLAPQRRRGDLVRLPVQDAMGSHRRTTLAALVVFIVLVLMIVVEASLPAPDEPPGSRGATVPQEASPSTGR</sequence>
<evidence type="ECO:0000313" key="5">
    <source>
        <dbReference type="EMBL" id="QDH69739.1"/>
    </source>
</evidence>
<feature type="domain" description="J" evidence="4">
    <location>
        <begin position="7"/>
        <end position="67"/>
    </location>
</feature>
<keyword evidence="1" id="KW-0143">Chaperone</keyword>
<reference evidence="5 6" key="1">
    <citation type="submission" date="2019-06" db="EMBL/GenBank/DDBJ databases">
        <title>Lysobacter alkalisoli sp. nov. isolated from saline-alkali soil.</title>
        <authorList>
            <person name="Sun J.-Q."/>
            <person name="Xu L."/>
        </authorList>
    </citation>
    <scope>NUCLEOTIDE SEQUENCE [LARGE SCALE GENOMIC DNA]</scope>
    <source>
        <strain evidence="5 6">SJ-36</strain>
    </source>
</reference>
<keyword evidence="3" id="KW-0812">Transmembrane</keyword>
<dbReference type="Gene3D" id="1.10.287.110">
    <property type="entry name" value="DnaJ domain"/>
    <property type="match status" value="1"/>
</dbReference>
<evidence type="ECO:0000256" key="1">
    <source>
        <dbReference type="ARBA" id="ARBA00023186"/>
    </source>
</evidence>
<dbReference type="PROSITE" id="PS50076">
    <property type="entry name" value="DNAJ_2"/>
    <property type="match status" value="1"/>
</dbReference>
<keyword evidence="3" id="KW-1133">Transmembrane helix</keyword>
<dbReference type="InterPro" id="IPR001623">
    <property type="entry name" value="DnaJ_domain"/>
</dbReference>
<evidence type="ECO:0000256" key="3">
    <source>
        <dbReference type="SAM" id="Phobius"/>
    </source>
</evidence>
<evidence type="ECO:0000259" key="4">
    <source>
        <dbReference type="PROSITE" id="PS50076"/>
    </source>
</evidence>
<organism evidence="5 6">
    <name type="scientific">Marilutibacter alkalisoli</name>
    <dbReference type="NCBI Taxonomy" id="2591633"/>
    <lineage>
        <taxon>Bacteria</taxon>
        <taxon>Pseudomonadati</taxon>
        <taxon>Pseudomonadota</taxon>
        <taxon>Gammaproteobacteria</taxon>
        <taxon>Lysobacterales</taxon>
        <taxon>Lysobacteraceae</taxon>
        <taxon>Marilutibacter</taxon>
    </lineage>
</organism>
<dbReference type="CDD" id="cd06257">
    <property type="entry name" value="DnaJ"/>
    <property type="match status" value="1"/>
</dbReference>
<protein>
    <submittedName>
        <fullName evidence="5">J domain-containing protein</fullName>
    </submittedName>
</protein>
<dbReference type="EMBL" id="CP041242">
    <property type="protein sequence ID" value="QDH69739.1"/>
    <property type="molecule type" value="Genomic_DNA"/>
</dbReference>
<dbReference type="AlphaFoldDB" id="A0A514BRT9"/>
<accession>A0A514BRT9</accession>
<dbReference type="RefSeq" id="WP_141623079.1">
    <property type="nucleotide sequence ID" value="NZ_CP041242.1"/>
</dbReference>
<proteinExistence type="predicted"/>
<feature type="transmembrane region" description="Helical" evidence="3">
    <location>
        <begin position="123"/>
        <end position="142"/>
    </location>
</feature>